<dbReference type="Proteomes" id="UP001298593">
    <property type="component" value="Unassembled WGS sequence"/>
</dbReference>
<feature type="transmembrane region" description="Helical" evidence="1">
    <location>
        <begin position="109"/>
        <end position="130"/>
    </location>
</feature>
<gene>
    <name evidence="2" type="ORF">KV113_27720</name>
</gene>
<keyword evidence="3" id="KW-1185">Reference proteome</keyword>
<evidence type="ECO:0000256" key="1">
    <source>
        <dbReference type="SAM" id="Phobius"/>
    </source>
</evidence>
<comment type="caution">
    <text evidence="2">The sequence shown here is derived from an EMBL/GenBank/DDBJ whole genome shotgun (WGS) entry which is preliminary data.</text>
</comment>
<accession>A0ABU5Y5G0</accession>
<feature type="transmembrane region" description="Helical" evidence="1">
    <location>
        <begin position="83"/>
        <end position="102"/>
    </location>
</feature>
<feature type="transmembrane region" description="Helical" evidence="1">
    <location>
        <begin position="39"/>
        <end position="63"/>
    </location>
</feature>
<protein>
    <submittedName>
        <fullName evidence="2">Uncharacterized protein</fullName>
    </submittedName>
</protein>
<evidence type="ECO:0000313" key="2">
    <source>
        <dbReference type="EMBL" id="MEB3035332.1"/>
    </source>
</evidence>
<name>A0ABU5Y5G0_9MYCO</name>
<keyword evidence="1" id="KW-1133">Transmembrane helix</keyword>
<keyword evidence="1" id="KW-0812">Transmembrane</keyword>
<sequence length="132" mass="13802">LLQCARGRVRGTRGDVVMAEPMPVPVETDNRRARLWVNWAAALLTAAGAALVMVVATGAVMSTAACSTAECPDLGPSGVVFGMLYYGAPAIAALTILVSFFTAGRRRGFLVPVAGWALLGVDLLALVIAFRR</sequence>
<evidence type="ECO:0000313" key="3">
    <source>
        <dbReference type="Proteomes" id="UP001298593"/>
    </source>
</evidence>
<keyword evidence="1" id="KW-0472">Membrane</keyword>
<dbReference type="EMBL" id="JAYJJU010000186">
    <property type="protein sequence ID" value="MEB3035332.1"/>
    <property type="molecule type" value="Genomic_DNA"/>
</dbReference>
<feature type="non-terminal residue" evidence="2">
    <location>
        <position position="1"/>
    </location>
</feature>
<dbReference type="RefSeq" id="WP_329780717.1">
    <property type="nucleotide sequence ID" value="NZ_JAYJJU010000186.1"/>
</dbReference>
<reference evidence="2 3" key="1">
    <citation type="submission" date="2023-12" db="EMBL/GenBank/DDBJ databases">
        <title>Description of new species of Mycobacterium terrae complex isolated from sewage at the Sao Paulo Zoological Park Foundation in Brazil.</title>
        <authorList>
            <person name="Romagnoli C.L."/>
            <person name="Conceicao E.C."/>
            <person name="Machado E."/>
            <person name="Barreto L.B.P.F."/>
            <person name="Sharma A."/>
            <person name="Silva N.M."/>
            <person name="Marques L.E."/>
            <person name="Juliana M.A."/>
            <person name="Lourenco M.C.S."/>
            <person name="Digiampietri L.A."/>
            <person name="Suffys P.N."/>
            <person name="Viana-Niero C."/>
        </authorList>
    </citation>
    <scope>NUCLEOTIDE SEQUENCE [LARGE SCALE GENOMIC DNA]</scope>
    <source>
        <strain evidence="2 3">MYC340</strain>
    </source>
</reference>
<organism evidence="2 3">
    <name type="scientific">[Mycobacterium] nativiensis</name>
    <dbReference type="NCBI Taxonomy" id="2855503"/>
    <lineage>
        <taxon>Bacteria</taxon>
        <taxon>Bacillati</taxon>
        <taxon>Actinomycetota</taxon>
        <taxon>Actinomycetes</taxon>
        <taxon>Mycobacteriales</taxon>
        <taxon>Mycobacteriaceae</taxon>
        <taxon>Mycolicibacter</taxon>
    </lineage>
</organism>
<proteinExistence type="predicted"/>